<accession>A0A0N0BCJ4</accession>
<name>A0A0N0BCJ4_9HYME</name>
<proteinExistence type="predicted"/>
<organism evidence="1 2">
    <name type="scientific">Melipona quadrifasciata</name>
    <dbReference type="NCBI Taxonomy" id="166423"/>
    <lineage>
        <taxon>Eukaryota</taxon>
        <taxon>Metazoa</taxon>
        <taxon>Ecdysozoa</taxon>
        <taxon>Arthropoda</taxon>
        <taxon>Hexapoda</taxon>
        <taxon>Insecta</taxon>
        <taxon>Pterygota</taxon>
        <taxon>Neoptera</taxon>
        <taxon>Endopterygota</taxon>
        <taxon>Hymenoptera</taxon>
        <taxon>Apocrita</taxon>
        <taxon>Aculeata</taxon>
        <taxon>Apoidea</taxon>
        <taxon>Anthophila</taxon>
        <taxon>Apidae</taxon>
        <taxon>Melipona</taxon>
    </lineage>
</organism>
<protein>
    <submittedName>
        <fullName evidence="1">Uncharacterized protein</fullName>
    </submittedName>
</protein>
<reference evidence="1 2" key="1">
    <citation type="submission" date="2015-07" db="EMBL/GenBank/DDBJ databases">
        <title>The genome of Melipona quadrifasciata.</title>
        <authorList>
            <person name="Pan H."/>
            <person name="Kapheim K."/>
        </authorList>
    </citation>
    <scope>NUCLEOTIDE SEQUENCE [LARGE SCALE GENOMIC DNA]</scope>
    <source>
        <strain evidence="1">0111107301</strain>
        <tissue evidence="1">Whole body</tissue>
    </source>
</reference>
<keyword evidence="2" id="KW-1185">Reference proteome</keyword>
<dbReference type="Proteomes" id="UP000053105">
    <property type="component" value="Unassembled WGS sequence"/>
</dbReference>
<evidence type="ECO:0000313" key="2">
    <source>
        <dbReference type="Proteomes" id="UP000053105"/>
    </source>
</evidence>
<sequence>MTHEPPVSQLSYLLPCVRRTSHQSILIHSPASSL</sequence>
<gene>
    <name evidence="1" type="ORF">WN51_06507</name>
</gene>
<dbReference type="AlphaFoldDB" id="A0A0N0BCJ4"/>
<evidence type="ECO:0000313" key="1">
    <source>
        <dbReference type="EMBL" id="KOX69104.1"/>
    </source>
</evidence>
<dbReference type="EMBL" id="KQ435900">
    <property type="protein sequence ID" value="KOX69104.1"/>
    <property type="molecule type" value="Genomic_DNA"/>
</dbReference>